<name>A0A2U2RI80_9MICO</name>
<feature type="compositionally biased region" description="Basic and acidic residues" evidence="1">
    <location>
        <begin position="171"/>
        <end position="182"/>
    </location>
</feature>
<dbReference type="InterPro" id="IPR036102">
    <property type="entry name" value="OsmC/Ohrsf"/>
</dbReference>
<evidence type="ECO:0000313" key="2">
    <source>
        <dbReference type="EMBL" id="PWH05583.1"/>
    </source>
</evidence>
<sequence>MPGLTCFVHAPGNHSDADAAQAARAQEATVTSVPDDTFPLPEEFGEGSVWADRVAQRSLIGRNRRGVEIPIGKGEGQIDPGELLKLALIGCAGMSMDIPTSRRLGEDFPLRLWAHGTSDETSNRYESVHEQIQLDLDGLSADELRRLRTVIDRSIEASCTVQRTVVPGTPVDHEIQGIDGARDAAGTGETGEADAR</sequence>
<dbReference type="OrthoDB" id="4703953at2"/>
<dbReference type="AlphaFoldDB" id="A0A2U2RI80"/>
<dbReference type="InterPro" id="IPR015946">
    <property type="entry name" value="KH_dom-like_a/b"/>
</dbReference>
<accession>A0A2U2RI80</accession>
<dbReference type="Proteomes" id="UP000245590">
    <property type="component" value="Unassembled WGS sequence"/>
</dbReference>
<evidence type="ECO:0000256" key="1">
    <source>
        <dbReference type="SAM" id="MobiDB-lite"/>
    </source>
</evidence>
<proteinExistence type="predicted"/>
<dbReference type="SUPFAM" id="SSF82784">
    <property type="entry name" value="OsmC-like"/>
    <property type="match status" value="1"/>
</dbReference>
<dbReference type="EMBL" id="QFKX01000005">
    <property type="protein sequence ID" value="PWH05583.1"/>
    <property type="molecule type" value="Genomic_DNA"/>
</dbReference>
<reference evidence="2 3" key="1">
    <citation type="submission" date="2018-05" db="EMBL/GenBank/DDBJ databases">
        <title>Brachybacterium sp. M1HQ-2T, whole genome shotgun sequence.</title>
        <authorList>
            <person name="Tuo L."/>
        </authorList>
    </citation>
    <scope>NUCLEOTIDE SEQUENCE [LARGE SCALE GENOMIC DNA]</scope>
    <source>
        <strain evidence="2 3">M1HQ-2</strain>
    </source>
</reference>
<comment type="caution">
    <text evidence="2">The sequence shown here is derived from an EMBL/GenBank/DDBJ whole genome shotgun (WGS) entry which is preliminary data.</text>
</comment>
<gene>
    <name evidence="2" type="ORF">DEO23_13615</name>
</gene>
<organism evidence="2 3">
    <name type="scientific">Brachybacterium endophyticum</name>
    <dbReference type="NCBI Taxonomy" id="2182385"/>
    <lineage>
        <taxon>Bacteria</taxon>
        <taxon>Bacillati</taxon>
        <taxon>Actinomycetota</taxon>
        <taxon>Actinomycetes</taxon>
        <taxon>Micrococcales</taxon>
        <taxon>Dermabacteraceae</taxon>
        <taxon>Brachybacterium</taxon>
    </lineage>
</organism>
<dbReference type="Gene3D" id="3.30.300.20">
    <property type="match status" value="1"/>
</dbReference>
<feature type="region of interest" description="Disordered" evidence="1">
    <location>
        <begin position="170"/>
        <end position="196"/>
    </location>
</feature>
<evidence type="ECO:0000313" key="3">
    <source>
        <dbReference type="Proteomes" id="UP000245590"/>
    </source>
</evidence>
<keyword evidence="3" id="KW-1185">Reference proteome</keyword>
<protein>
    <submittedName>
        <fullName evidence="2">Osmotically inducible protein C</fullName>
    </submittedName>
</protein>